<dbReference type="Gene3D" id="3.10.450.530">
    <property type="entry name" value="Ribonuclease toxin, BrnT, of type II toxin-antitoxin system"/>
    <property type="match status" value="1"/>
</dbReference>
<dbReference type="RefSeq" id="WP_108174011.1">
    <property type="nucleotide sequence ID" value="NZ_PZZL01000001.1"/>
</dbReference>
<dbReference type="InterPro" id="IPR038573">
    <property type="entry name" value="BrnT_sf"/>
</dbReference>
<evidence type="ECO:0000313" key="2">
    <source>
        <dbReference type="Proteomes" id="UP000241808"/>
    </source>
</evidence>
<keyword evidence="2" id="KW-1185">Reference proteome</keyword>
<dbReference type="Pfam" id="PF04365">
    <property type="entry name" value="BrnT_toxin"/>
    <property type="match status" value="1"/>
</dbReference>
<proteinExistence type="predicted"/>
<evidence type="ECO:0000313" key="1">
    <source>
        <dbReference type="EMBL" id="PTM61545.1"/>
    </source>
</evidence>
<reference evidence="1 2" key="1">
    <citation type="submission" date="2018-04" db="EMBL/GenBank/DDBJ databases">
        <title>Genomic Encyclopedia of Archaeal and Bacterial Type Strains, Phase II (KMG-II): from individual species to whole genera.</title>
        <authorList>
            <person name="Goeker M."/>
        </authorList>
    </citation>
    <scope>NUCLEOTIDE SEQUENCE [LARGE SCALE GENOMIC DNA]</scope>
    <source>
        <strain evidence="1 2">DSM 25521</strain>
    </source>
</reference>
<gene>
    <name evidence="1" type="ORF">C8P69_101215</name>
</gene>
<organism evidence="1 2">
    <name type="scientific">Phreatobacter oligotrophus</name>
    <dbReference type="NCBI Taxonomy" id="1122261"/>
    <lineage>
        <taxon>Bacteria</taxon>
        <taxon>Pseudomonadati</taxon>
        <taxon>Pseudomonadota</taxon>
        <taxon>Alphaproteobacteria</taxon>
        <taxon>Hyphomicrobiales</taxon>
        <taxon>Phreatobacteraceae</taxon>
        <taxon>Phreatobacter</taxon>
    </lineage>
</organism>
<dbReference type="OrthoDB" id="9798158at2"/>
<comment type="caution">
    <text evidence="1">The sequence shown here is derived from an EMBL/GenBank/DDBJ whole genome shotgun (WGS) entry which is preliminary data.</text>
</comment>
<dbReference type="AlphaFoldDB" id="A0A2T4ZHU7"/>
<sequence length="102" mass="11730">MQFDGFDWDEGNLAKCRKHGLSPREIEEILSGPITLILPDGRHSGTETRSIAIGRTATGRHAFVAFTIRERDGRLLLRPISARYMHAKEVRRYEQQIARLRD</sequence>
<dbReference type="EMBL" id="PZZL01000001">
    <property type="protein sequence ID" value="PTM61545.1"/>
    <property type="molecule type" value="Genomic_DNA"/>
</dbReference>
<dbReference type="Proteomes" id="UP000241808">
    <property type="component" value="Unassembled WGS sequence"/>
</dbReference>
<dbReference type="InterPro" id="IPR007460">
    <property type="entry name" value="BrnT_toxin"/>
</dbReference>
<accession>A0A2T4ZHU7</accession>
<name>A0A2T4ZHU7_9HYPH</name>
<protein>
    <submittedName>
        <fullName evidence="1">Uncharacterized protein</fullName>
    </submittedName>
</protein>